<dbReference type="InterPro" id="IPR009014">
    <property type="entry name" value="Transketo_C/PFOR_II"/>
</dbReference>
<dbReference type="InterPro" id="IPR033248">
    <property type="entry name" value="Transketolase_C"/>
</dbReference>
<sequence>MAGGRALRAGAEGVGTGMRNAFVNTLIDCARQDPAVALLMAEVGFSVVEPFEKEFPSRFYNTGIAEQNLVLTAAGMALEGMRPVAYSMSAFLASRAFELIKVSVCYQDLPVVLASIGTGLSYSELGATHHATEESALMRVLPNLNVFFPADGAELSEALRFALRAEHPSYISFPKLPDKPLPAHPFEMGKAVRYRDGGDGAVLAIGHSVVEALAAAQALEQQGIRLSVYGFHTVKPFDRSAVLEACATGSLFVVDEHQQCAGIAGEAAKAVLEGGKTLRHFCDYSIPDCFSDHVARYAQMQEEYGLSAARLAQRIGETLGGGR</sequence>
<dbReference type="PANTHER" id="PTHR43825">
    <property type="entry name" value="PYRUVATE DEHYDROGENASE E1 COMPONENT"/>
    <property type="match status" value="1"/>
</dbReference>
<name>A0A1Y4MMN6_9FIRM</name>
<dbReference type="InterPro" id="IPR051157">
    <property type="entry name" value="PDH/Transketolase"/>
</dbReference>
<dbReference type="AlphaFoldDB" id="A0A1Y4MMN6"/>
<dbReference type="EMBL" id="NFKP01000009">
    <property type="protein sequence ID" value="OUP69480.1"/>
    <property type="molecule type" value="Genomic_DNA"/>
</dbReference>
<dbReference type="Pfam" id="PF02780">
    <property type="entry name" value="Transketolase_C"/>
    <property type="match status" value="1"/>
</dbReference>
<dbReference type="SMART" id="SM00861">
    <property type="entry name" value="Transket_pyr"/>
    <property type="match status" value="1"/>
</dbReference>
<feature type="domain" description="Transketolase-like pyrimidine-binding" evidence="1">
    <location>
        <begin position="16"/>
        <end position="178"/>
    </location>
</feature>
<dbReference type="CDD" id="cd07033">
    <property type="entry name" value="TPP_PYR_DXS_TK_like"/>
    <property type="match status" value="1"/>
</dbReference>
<accession>A0A1Y4MMN6</accession>
<dbReference type="PANTHER" id="PTHR43825:SF5">
    <property type="entry name" value="HYPOTHETICAL TRANSKETOLASE FAMILY PROTEIN"/>
    <property type="match status" value="1"/>
</dbReference>
<reference evidence="3 5" key="3">
    <citation type="submission" date="2018-08" db="EMBL/GenBank/DDBJ databases">
        <title>A genome reference for cultivated species of the human gut microbiota.</title>
        <authorList>
            <person name="Zou Y."/>
            <person name="Xue W."/>
            <person name="Luo G."/>
        </authorList>
    </citation>
    <scope>NUCLEOTIDE SEQUENCE [LARGE SCALE GENOMIC DNA]</scope>
    <source>
        <strain evidence="3 5">TF05-12AC</strain>
    </source>
</reference>
<dbReference type="InterPro" id="IPR029061">
    <property type="entry name" value="THDP-binding"/>
</dbReference>
<evidence type="ECO:0000313" key="2">
    <source>
        <dbReference type="EMBL" id="OUP69480.1"/>
    </source>
</evidence>
<dbReference type="SUPFAM" id="SSF52518">
    <property type="entry name" value="Thiamin diphosphate-binding fold (THDP-binding)"/>
    <property type="match status" value="1"/>
</dbReference>
<dbReference type="InterPro" id="IPR005475">
    <property type="entry name" value="Transketolase-like_Pyr-bd"/>
</dbReference>
<dbReference type="Pfam" id="PF02779">
    <property type="entry name" value="Transket_pyr"/>
    <property type="match status" value="1"/>
</dbReference>
<gene>
    <name evidence="2" type="ORF">B5F11_09025</name>
    <name evidence="3" type="ORF">DXC40_16885</name>
</gene>
<dbReference type="EMBL" id="QVME01000013">
    <property type="protein sequence ID" value="RGE65430.1"/>
    <property type="molecule type" value="Genomic_DNA"/>
</dbReference>
<dbReference type="Gene3D" id="3.40.50.970">
    <property type="match status" value="1"/>
</dbReference>
<dbReference type="Proteomes" id="UP000196386">
    <property type="component" value="Unassembled WGS sequence"/>
</dbReference>
<dbReference type="OrthoDB" id="8732661at2"/>
<comment type="caution">
    <text evidence="2">The sequence shown here is derived from an EMBL/GenBank/DDBJ whole genome shotgun (WGS) entry which is preliminary data.</text>
</comment>
<organism evidence="2 4">
    <name type="scientific">Anaerotruncus colihominis</name>
    <dbReference type="NCBI Taxonomy" id="169435"/>
    <lineage>
        <taxon>Bacteria</taxon>
        <taxon>Bacillati</taxon>
        <taxon>Bacillota</taxon>
        <taxon>Clostridia</taxon>
        <taxon>Eubacteriales</taxon>
        <taxon>Oscillospiraceae</taxon>
        <taxon>Anaerotruncus</taxon>
    </lineage>
</organism>
<proteinExistence type="predicted"/>
<evidence type="ECO:0000313" key="3">
    <source>
        <dbReference type="EMBL" id="RGE65430.1"/>
    </source>
</evidence>
<dbReference type="Gene3D" id="3.40.50.920">
    <property type="match status" value="1"/>
</dbReference>
<reference evidence="2" key="2">
    <citation type="journal article" date="2018" name="BMC Genomics">
        <title>Whole genome sequencing and function prediction of 133 gut anaerobes isolated from chicken caecum in pure cultures.</title>
        <authorList>
            <person name="Medvecky M."/>
            <person name="Cejkova D."/>
            <person name="Polansky O."/>
            <person name="Karasova D."/>
            <person name="Kubasova T."/>
            <person name="Cizek A."/>
            <person name="Rychlik I."/>
        </authorList>
    </citation>
    <scope>NUCLEOTIDE SEQUENCE</scope>
    <source>
        <strain evidence="2">An175</strain>
    </source>
</reference>
<reference evidence="4" key="1">
    <citation type="submission" date="2017-04" db="EMBL/GenBank/DDBJ databases">
        <title>Function of individual gut microbiota members based on whole genome sequencing of pure cultures obtained from chicken caecum.</title>
        <authorList>
            <person name="Medvecky M."/>
            <person name="Cejkova D."/>
            <person name="Polansky O."/>
            <person name="Karasova D."/>
            <person name="Kubasova T."/>
            <person name="Cizek A."/>
            <person name="Rychlik I."/>
        </authorList>
    </citation>
    <scope>NUCLEOTIDE SEQUENCE [LARGE SCALE GENOMIC DNA]</scope>
    <source>
        <strain evidence="4">An175</strain>
    </source>
</reference>
<dbReference type="SUPFAM" id="SSF52922">
    <property type="entry name" value="TK C-terminal domain-like"/>
    <property type="match status" value="1"/>
</dbReference>
<evidence type="ECO:0000313" key="4">
    <source>
        <dbReference type="Proteomes" id="UP000196386"/>
    </source>
</evidence>
<dbReference type="Proteomes" id="UP000260828">
    <property type="component" value="Unassembled WGS sequence"/>
</dbReference>
<protein>
    <recommendedName>
        <fullName evidence="1">Transketolase-like pyrimidine-binding domain-containing protein</fullName>
    </recommendedName>
</protein>
<evidence type="ECO:0000313" key="5">
    <source>
        <dbReference type="Proteomes" id="UP000260828"/>
    </source>
</evidence>
<evidence type="ECO:0000259" key="1">
    <source>
        <dbReference type="SMART" id="SM00861"/>
    </source>
</evidence>